<evidence type="ECO:0000313" key="1">
    <source>
        <dbReference type="EMBL" id="KAA1372967.1"/>
    </source>
</evidence>
<name>A0A641AH13_9ACTN</name>
<dbReference type="RefSeq" id="WP_129185323.1">
    <property type="nucleotide sequence ID" value="NZ_JAGIOG010000001.1"/>
</dbReference>
<evidence type="ECO:0000313" key="2">
    <source>
        <dbReference type="Proteomes" id="UP001515100"/>
    </source>
</evidence>
<dbReference type="OrthoDB" id="3747845at2"/>
<dbReference type="Proteomes" id="UP001515100">
    <property type="component" value="Unassembled WGS sequence"/>
</dbReference>
<sequence length="212" mass="23463">MSIVGRNHDGRDVRSRLVRRVALDTVGPQRVDGTTILLRRARISDGPAWRAARLRDADRLRPAFGDDVTLTAWVEHVLEDREATGQGMLEPLLAVDDEGHVLGECTFSLDRRSGLAECSMWTVSATTPGQTTWIIVSAALWLLERRPTIPWIVAPVAVSNPGPARMLTASGFEQAAMARQLRLYDGVPTDHDIWRLENTPAVRERLRVLAAG</sequence>
<keyword evidence="2" id="KW-1185">Reference proteome</keyword>
<dbReference type="AlphaFoldDB" id="A0A641AH13"/>
<dbReference type="InterPro" id="IPR016181">
    <property type="entry name" value="Acyl_CoA_acyltransferase"/>
</dbReference>
<dbReference type="SUPFAM" id="SSF55729">
    <property type="entry name" value="Acyl-CoA N-acyltransferases (Nat)"/>
    <property type="match status" value="1"/>
</dbReference>
<dbReference type="Gene3D" id="3.40.630.30">
    <property type="match status" value="1"/>
</dbReference>
<comment type="caution">
    <text evidence="1">The sequence shown here is derived from an EMBL/GenBank/DDBJ whole genome shotgun (WGS) entry which is preliminary data.</text>
</comment>
<gene>
    <name evidence="1" type="ORF">ESP62_017895</name>
</gene>
<accession>A0A641AH13</accession>
<organism evidence="1 2">
    <name type="scientific">Aeromicrobium fastidiosum</name>
    <dbReference type="NCBI Taxonomy" id="52699"/>
    <lineage>
        <taxon>Bacteria</taxon>
        <taxon>Bacillati</taxon>
        <taxon>Actinomycetota</taxon>
        <taxon>Actinomycetes</taxon>
        <taxon>Propionibacteriales</taxon>
        <taxon>Nocardioidaceae</taxon>
        <taxon>Aeromicrobium</taxon>
    </lineage>
</organism>
<dbReference type="EMBL" id="SDPP02000006">
    <property type="protein sequence ID" value="KAA1372967.1"/>
    <property type="molecule type" value="Genomic_DNA"/>
</dbReference>
<reference evidence="1" key="1">
    <citation type="submission" date="2019-09" db="EMBL/GenBank/DDBJ databases">
        <authorList>
            <person name="Li J."/>
        </authorList>
    </citation>
    <scope>NUCLEOTIDE SEQUENCE [LARGE SCALE GENOMIC DNA]</scope>
    <source>
        <strain evidence="1">NRBC 14897</strain>
    </source>
</reference>
<proteinExistence type="predicted"/>
<protein>
    <submittedName>
        <fullName evidence="1">GNAT family N-acetyltransferase</fullName>
    </submittedName>
</protein>